<proteinExistence type="inferred from homology"/>
<dbReference type="GO" id="GO:0009279">
    <property type="term" value="C:cell outer membrane"/>
    <property type="evidence" value="ECO:0007669"/>
    <property type="project" value="UniProtKB-SubCell"/>
</dbReference>
<evidence type="ECO:0000256" key="2">
    <source>
        <dbReference type="ARBA" id="ARBA00007613"/>
    </source>
</evidence>
<dbReference type="Pfam" id="PF02321">
    <property type="entry name" value="OEP"/>
    <property type="match status" value="1"/>
</dbReference>
<dbReference type="InterPro" id="IPR003423">
    <property type="entry name" value="OMP_efflux"/>
</dbReference>
<sequence>MSLSLPVLRCQASRYSRTRKPPTGRPASPRRAGPWLALLLALTSVAAPAAEPELRLDQALARAWSQQPQARALAAQREAAEADGRVARALLPEAPRLELDPRLDLRGPERGLRELELGLVLPLWRRGEQAAGRDLAEARRQTVEREAEAARLALAGSLRMRWWARLLAELEAELAQAQLALAQRLVEDVDRRVQAGELARADAHQARMAEAAARAAAARAEGAVQIARQQLAALLGADAGRPLKAEPEAAPPADAAPTAADATAHPALRLLAQQLEAAERQLALQARQGQGTPELRLLALRERGASGEASRSALRLGLSLPLGESPQQDARRAQAQAEVESLRAQWDRRRSELAAEQAEAHARVQALAAEQVAAEQRAALAEETAGFLRRAFELGELDLPSRLRIEAEAASARRDTARLRLEQAAARSAWRQALGLLP</sequence>
<keyword evidence="10" id="KW-1185">Reference proteome</keyword>
<dbReference type="AlphaFoldDB" id="A0A9X0XFS6"/>
<reference evidence="9 10" key="1">
    <citation type="submission" date="2021-01" db="EMBL/GenBank/DDBJ databases">
        <title>Piscinibacter sp. Jin2 Genome sequencing and assembly.</title>
        <authorList>
            <person name="Kim I."/>
        </authorList>
    </citation>
    <scope>NUCLEOTIDE SEQUENCE [LARGE SCALE GENOMIC DNA]</scope>
    <source>
        <strain evidence="9 10">Jin2</strain>
    </source>
</reference>
<dbReference type="PANTHER" id="PTHR30026">
    <property type="entry name" value="OUTER MEMBRANE PROTEIN TOLC"/>
    <property type="match status" value="1"/>
</dbReference>
<evidence type="ECO:0000313" key="10">
    <source>
        <dbReference type="Proteomes" id="UP000643207"/>
    </source>
</evidence>
<evidence type="ECO:0000256" key="3">
    <source>
        <dbReference type="ARBA" id="ARBA00022448"/>
    </source>
</evidence>
<evidence type="ECO:0000256" key="6">
    <source>
        <dbReference type="ARBA" id="ARBA00023136"/>
    </source>
</evidence>
<keyword evidence="7" id="KW-0998">Cell outer membrane</keyword>
<dbReference type="GO" id="GO:0015562">
    <property type="term" value="F:efflux transmembrane transporter activity"/>
    <property type="evidence" value="ECO:0007669"/>
    <property type="project" value="InterPro"/>
</dbReference>
<dbReference type="GO" id="GO:1990281">
    <property type="term" value="C:efflux pump complex"/>
    <property type="evidence" value="ECO:0007669"/>
    <property type="project" value="TreeGrafter"/>
</dbReference>
<comment type="subcellular location">
    <subcellularLocation>
        <location evidence="1">Cell outer membrane</location>
    </subcellularLocation>
</comment>
<comment type="caution">
    <text evidence="9">The sequence shown here is derived from an EMBL/GenBank/DDBJ whole genome shotgun (WGS) entry which is preliminary data.</text>
</comment>
<organism evidence="9 10">
    <name type="scientific">Aquariibacter lacus</name>
    <dbReference type="NCBI Taxonomy" id="2801332"/>
    <lineage>
        <taxon>Bacteria</taxon>
        <taxon>Pseudomonadati</taxon>
        <taxon>Pseudomonadota</taxon>
        <taxon>Betaproteobacteria</taxon>
        <taxon>Burkholderiales</taxon>
        <taxon>Sphaerotilaceae</taxon>
        <taxon>Aquariibacter</taxon>
    </lineage>
</organism>
<dbReference type="Proteomes" id="UP000643207">
    <property type="component" value="Unassembled WGS sequence"/>
</dbReference>
<evidence type="ECO:0000256" key="8">
    <source>
        <dbReference type="SAM" id="Coils"/>
    </source>
</evidence>
<dbReference type="EMBL" id="JAERRA010000001">
    <property type="protein sequence ID" value="MBL0720112.1"/>
    <property type="molecule type" value="Genomic_DNA"/>
</dbReference>
<dbReference type="RefSeq" id="WP_201825906.1">
    <property type="nucleotide sequence ID" value="NZ_JAERRA010000001.1"/>
</dbReference>
<evidence type="ECO:0000256" key="4">
    <source>
        <dbReference type="ARBA" id="ARBA00022452"/>
    </source>
</evidence>
<evidence type="ECO:0000256" key="5">
    <source>
        <dbReference type="ARBA" id="ARBA00022692"/>
    </source>
</evidence>
<dbReference type="GO" id="GO:0015288">
    <property type="term" value="F:porin activity"/>
    <property type="evidence" value="ECO:0007669"/>
    <property type="project" value="TreeGrafter"/>
</dbReference>
<keyword evidence="6" id="KW-0472">Membrane</keyword>
<dbReference type="PANTHER" id="PTHR30026:SF20">
    <property type="entry name" value="OUTER MEMBRANE PROTEIN TOLC"/>
    <property type="match status" value="1"/>
</dbReference>
<keyword evidence="5" id="KW-0812">Transmembrane</keyword>
<dbReference type="Gene3D" id="1.20.1600.10">
    <property type="entry name" value="Outer membrane efflux proteins (OEP)"/>
    <property type="match status" value="1"/>
</dbReference>
<dbReference type="InterPro" id="IPR051906">
    <property type="entry name" value="TolC-like"/>
</dbReference>
<name>A0A9X0XFS6_9BURK</name>
<dbReference type="SUPFAM" id="SSF56954">
    <property type="entry name" value="Outer membrane efflux proteins (OEP)"/>
    <property type="match status" value="1"/>
</dbReference>
<evidence type="ECO:0000313" key="9">
    <source>
        <dbReference type="EMBL" id="MBL0720112.1"/>
    </source>
</evidence>
<keyword evidence="3" id="KW-0813">Transport</keyword>
<comment type="similarity">
    <text evidence="2">Belongs to the outer membrane factor (OMF) (TC 1.B.17) family.</text>
</comment>
<gene>
    <name evidence="9" type="ORF">JI742_09450</name>
</gene>
<accession>A0A9X0XFS6</accession>
<feature type="coiled-coil region" evidence="8">
    <location>
        <begin position="364"/>
        <end position="427"/>
    </location>
</feature>
<protein>
    <submittedName>
        <fullName evidence="9">TolC family protein</fullName>
    </submittedName>
</protein>
<evidence type="ECO:0000256" key="1">
    <source>
        <dbReference type="ARBA" id="ARBA00004442"/>
    </source>
</evidence>
<evidence type="ECO:0000256" key="7">
    <source>
        <dbReference type="ARBA" id="ARBA00023237"/>
    </source>
</evidence>
<keyword evidence="8" id="KW-0175">Coiled coil</keyword>
<keyword evidence="4" id="KW-1134">Transmembrane beta strand</keyword>
<feature type="coiled-coil region" evidence="8">
    <location>
        <begin position="133"/>
        <end position="221"/>
    </location>
</feature>